<dbReference type="EMBL" id="CAJOBP010029145">
    <property type="protein sequence ID" value="CAF4643412.1"/>
    <property type="molecule type" value="Genomic_DNA"/>
</dbReference>
<name>A0A821EZ50_9BILA</name>
<protein>
    <submittedName>
        <fullName evidence="1">Uncharacterized protein</fullName>
    </submittedName>
</protein>
<accession>A0A821EZ50</accession>
<dbReference type="AlphaFoldDB" id="A0A821EZ50"/>
<organism evidence="1 2">
    <name type="scientific">Rotaria socialis</name>
    <dbReference type="NCBI Taxonomy" id="392032"/>
    <lineage>
        <taxon>Eukaryota</taxon>
        <taxon>Metazoa</taxon>
        <taxon>Spiralia</taxon>
        <taxon>Gnathifera</taxon>
        <taxon>Rotifera</taxon>
        <taxon>Eurotatoria</taxon>
        <taxon>Bdelloidea</taxon>
        <taxon>Philodinida</taxon>
        <taxon>Philodinidae</taxon>
        <taxon>Rotaria</taxon>
    </lineage>
</organism>
<proteinExistence type="predicted"/>
<dbReference type="Proteomes" id="UP000663873">
    <property type="component" value="Unassembled WGS sequence"/>
</dbReference>
<sequence>MPIIFCVLFFGNNSVKIICLFLRRLFGSNERVDNLRIVITRHGECADLALEKQWVSEMQKHGGYDPRIPHLTPRAHFREWNFDSPLTVDEENQRASVDRKLLDLGFPIDYCLFECPAWYHGKPLVFMPPRILNRDRKFNIHPYYSPIYDRVDSYEDERKYHRGSRLLIHDIVRDHKDHGGTILLSAYE</sequence>
<reference evidence="1" key="1">
    <citation type="submission" date="2021-02" db="EMBL/GenBank/DDBJ databases">
        <authorList>
            <person name="Nowell W R."/>
        </authorList>
    </citation>
    <scope>NUCLEOTIDE SEQUENCE</scope>
</reference>
<evidence type="ECO:0000313" key="2">
    <source>
        <dbReference type="Proteomes" id="UP000663873"/>
    </source>
</evidence>
<comment type="caution">
    <text evidence="1">The sequence shown here is derived from an EMBL/GenBank/DDBJ whole genome shotgun (WGS) entry which is preliminary data.</text>
</comment>
<dbReference type="InterPro" id="IPR029033">
    <property type="entry name" value="His_PPase_superfam"/>
</dbReference>
<gene>
    <name evidence="1" type="ORF">UJA718_LOCUS33271</name>
</gene>
<dbReference type="Gene3D" id="3.40.50.1240">
    <property type="entry name" value="Phosphoglycerate mutase-like"/>
    <property type="match status" value="2"/>
</dbReference>
<keyword evidence="2" id="KW-1185">Reference proteome</keyword>
<evidence type="ECO:0000313" key="1">
    <source>
        <dbReference type="EMBL" id="CAF4643412.1"/>
    </source>
</evidence>